<accession>A0A964E541</accession>
<dbReference type="AlphaFoldDB" id="A0A964E541"/>
<dbReference type="GO" id="GO:0003700">
    <property type="term" value="F:DNA-binding transcription factor activity"/>
    <property type="evidence" value="ECO:0007669"/>
    <property type="project" value="InterPro"/>
</dbReference>
<dbReference type="InterPro" id="IPR036390">
    <property type="entry name" value="WH_DNA-bd_sf"/>
</dbReference>
<dbReference type="Proteomes" id="UP000721844">
    <property type="component" value="Unassembled WGS sequence"/>
</dbReference>
<dbReference type="InterPro" id="IPR050950">
    <property type="entry name" value="HTH-type_LysR_regulators"/>
</dbReference>
<dbReference type="EMBL" id="JAESVA010000005">
    <property type="protein sequence ID" value="MCB8881598.1"/>
    <property type="molecule type" value="Genomic_DNA"/>
</dbReference>
<dbReference type="InterPro" id="IPR005119">
    <property type="entry name" value="LysR_subst-bd"/>
</dbReference>
<organism evidence="6 7">
    <name type="scientific">Acidisoma cellulosilyticum</name>
    <dbReference type="NCBI Taxonomy" id="2802395"/>
    <lineage>
        <taxon>Bacteria</taxon>
        <taxon>Pseudomonadati</taxon>
        <taxon>Pseudomonadota</taxon>
        <taxon>Alphaproteobacteria</taxon>
        <taxon>Acetobacterales</taxon>
        <taxon>Acidocellaceae</taxon>
        <taxon>Acidisoma</taxon>
    </lineage>
</organism>
<protein>
    <submittedName>
        <fullName evidence="6">LysR family transcriptional regulator</fullName>
    </submittedName>
</protein>
<gene>
    <name evidence="6" type="ORF">ACELLULO517_15215</name>
</gene>
<dbReference type="SUPFAM" id="SSF53850">
    <property type="entry name" value="Periplasmic binding protein-like II"/>
    <property type="match status" value="1"/>
</dbReference>
<keyword evidence="4" id="KW-0804">Transcription</keyword>
<reference evidence="6 7" key="1">
    <citation type="journal article" date="2021" name="Microorganisms">
        <title>Acidisoma silvae sp. nov. and Acidisomacellulosilytica sp. nov., Two Acidophilic Bacteria Isolated from Decaying Wood, Hydrolyzing Cellulose and Producing Poly-3-hydroxybutyrate.</title>
        <authorList>
            <person name="Mieszkin S."/>
            <person name="Pouder E."/>
            <person name="Uroz S."/>
            <person name="Simon-Colin C."/>
            <person name="Alain K."/>
        </authorList>
    </citation>
    <scope>NUCLEOTIDE SEQUENCE [LARGE SCALE GENOMIC DNA]</scope>
    <source>
        <strain evidence="6 7">HW T5.17</strain>
    </source>
</reference>
<feature type="domain" description="HTH lysR-type" evidence="5">
    <location>
        <begin position="1"/>
        <end position="59"/>
    </location>
</feature>
<dbReference type="Gene3D" id="1.10.10.10">
    <property type="entry name" value="Winged helix-like DNA-binding domain superfamily/Winged helix DNA-binding domain"/>
    <property type="match status" value="1"/>
</dbReference>
<evidence type="ECO:0000256" key="4">
    <source>
        <dbReference type="ARBA" id="ARBA00023163"/>
    </source>
</evidence>
<evidence type="ECO:0000259" key="5">
    <source>
        <dbReference type="PROSITE" id="PS50931"/>
    </source>
</evidence>
<evidence type="ECO:0000256" key="3">
    <source>
        <dbReference type="ARBA" id="ARBA00023125"/>
    </source>
</evidence>
<dbReference type="InterPro" id="IPR036388">
    <property type="entry name" value="WH-like_DNA-bd_sf"/>
</dbReference>
<dbReference type="GO" id="GO:0005829">
    <property type="term" value="C:cytosol"/>
    <property type="evidence" value="ECO:0007669"/>
    <property type="project" value="TreeGrafter"/>
</dbReference>
<dbReference type="Gene3D" id="3.40.190.290">
    <property type="match status" value="1"/>
</dbReference>
<evidence type="ECO:0000256" key="1">
    <source>
        <dbReference type="ARBA" id="ARBA00009437"/>
    </source>
</evidence>
<dbReference type="GO" id="GO:0003677">
    <property type="term" value="F:DNA binding"/>
    <property type="evidence" value="ECO:0007669"/>
    <property type="project" value="UniProtKB-KW"/>
</dbReference>
<evidence type="ECO:0000313" key="6">
    <source>
        <dbReference type="EMBL" id="MCB8881598.1"/>
    </source>
</evidence>
<dbReference type="PANTHER" id="PTHR30419:SF2">
    <property type="entry name" value="LYSR FAMILY TRANSCRIPTIONAL REGULATOR"/>
    <property type="match status" value="1"/>
</dbReference>
<dbReference type="PROSITE" id="PS50931">
    <property type="entry name" value="HTH_LYSR"/>
    <property type="match status" value="1"/>
</dbReference>
<name>A0A964E541_9PROT</name>
<dbReference type="Pfam" id="PF03466">
    <property type="entry name" value="LysR_substrate"/>
    <property type="match status" value="1"/>
</dbReference>
<dbReference type="SUPFAM" id="SSF46785">
    <property type="entry name" value="Winged helix' DNA-binding domain"/>
    <property type="match status" value="1"/>
</dbReference>
<comment type="caution">
    <text evidence="6">The sequence shown here is derived from an EMBL/GenBank/DDBJ whole genome shotgun (WGS) entry which is preliminary data.</text>
</comment>
<dbReference type="PANTHER" id="PTHR30419">
    <property type="entry name" value="HTH-TYPE TRANSCRIPTIONAL REGULATOR YBHD"/>
    <property type="match status" value="1"/>
</dbReference>
<dbReference type="Pfam" id="PF00126">
    <property type="entry name" value="HTH_1"/>
    <property type="match status" value="1"/>
</dbReference>
<keyword evidence="2" id="KW-0805">Transcription regulation</keyword>
<proteinExistence type="inferred from homology"/>
<comment type="similarity">
    <text evidence="1">Belongs to the LysR transcriptional regulatory family.</text>
</comment>
<dbReference type="InterPro" id="IPR000847">
    <property type="entry name" value="LysR_HTH_N"/>
</dbReference>
<sequence>MLHNRLLHYLDEVARTGSMRKASARLNVASSAINRQILALEAELGTPLFLRLPRKLMPTTAGEIVIRHVRQVLKDMERVQSRIEELKGLRRGEITLAIMSGLAANMVPRIAVDFRRNSPRVKLTMRLLPSGQDIMAAVSAGEADLGLGFDFPRDPSLRVLASGVGRLGAVMAPDHPLASHNQLRLSDCADYPLIIAEEGMAIRPYLNEAFSAIQLQVEPALETNSIEVMRHAAMLDQAITFLTPFDIEWEKRAGRLAYVPVHELRGRVQTLMLIGRDRGVDALTSLMAEQIKAAITTTAGG</sequence>
<evidence type="ECO:0000313" key="7">
    <source>
        <dbReference type="Proteomes" id="UP000721844"/>
    </source>
</evidence>
<keyword evidence="7" id="KW-1185">Reference proteome</keyword>
<evidence type="ECO:0000256" key="2">
    <source>
        <dbReference type="ARBA" id="ARBA00023015"/>
    </source>
</evidence>
<dbReference type="RefSeq" id="WP_227308269.1">
    <property type="nucleotide sequence ID" value="NZ_JAESVA010000005.1"/>
</dbReference>
<keyword evidence="3" id="KW-0238">DNA-binding</keyword>